<dbReference type="Proteomes" id="UP000053096">
    <property type="component" value="Unassembled WGS sequence"/>
</dbReference>
<organism evidence="3 4">
    <name type="scientific">Bordetella pseudohinzii</name>
    <dbReference type="NCBI Taxonomy" id="1331258"/>
    <lineage>
        <taxon>Bacteria</taxon>
        <taxon>Pseudomonadati</taxon>
        <taxon>Pseudomonadota</taxon>
        <taxon>Betaproteobacteria</taxon>
        <taxon>Burkholderiales</taxon>
        <taxon>Alcaligenaceae</taxon>
        <taxon>Bordetella</taxon>
    </lineage>
</organism>
<evidence type="ECO:0000313" key="4">
    <source>
        <dbReference type="Proteomes" id="UP000053096"/>
    </source>
</evidence>
<dbReference type="EMBL" id="CYTV01000003">
    <property type="protein sequence ID" value="CUI63148.1"/>
    <property type="molecule type" value="Genomic_DNA"/>
</dbReference>
<accession>A0A0J6C6I9</accession>
<accession>A0A0M7E8S5</accession>
<evidence type="ECO:0008006" key="6">
    <source>
        <dbReference type="Google" id="ProtNLM"/>
    </source>
</evidence>
<dbReference type="RefSeq" id="WP_043210489.1">
    <property type="nucleotide sequence ID" value="NZ_CAJGUP010000210.1"/>
</dbReference>
<keyword evidence="1" id="KW-1133">Transmembrane helix</keyword>
<dbReference type="EMBL" id="CP016440">
    <property type="protein sequence ID" value="ANY14548.1"/>
    <property type="molecule type" value="Genomic_DNA"/>
</dbReference>
<reference evidence="2 5" key="2">
    <citation type="submission" date="2016-07" db="EMBL/GenBank/DDBJ databases">
        <title>Complete genome sequences of Bordetella pseudohinzii.</title>
        <authorList>
            <person name="Spilker T."/>
            <person name="Darrah R."/>
            <person name="LiPuma J.J."/>
        </authorList>
    </citation>
    <scope>NUCLEOTIDE SEQUENCE [LARGE SCALE GENOMIC DNA]</scope>
    <source>
        <strain evidence="2 5">HI4681</strain>
    </source>
</reference>
<evidence type="ECO:0000313" key="5">
    <source>
        <dbReference type="Proteomes" id="UP000092950"/>
    </source>
</evidence>
<proteinExistence type="predicted"/>
<dbReference type="AlphaFoldDB" id="A0A0J6C6I9"/>
<reference evidence="3 4" key="1">
    <citation type="submission" date="2015-09" db="EMBL/GenBank/DDBJ databases">
        <authorList>
            <person name="Jackson K.R."/>
            <person name="Lunt B.L."/>
            <person name="Fisher J.N.B."/>
            <person name="Gardner A.V."/>
            <person name="Bailey M.E."/>
            <person name="Deus L.M."/>
            <person name="Earl A.S."/>
            <person name="Gibby P.D."/>
            <person name="Hartmann K.A."/>
            <person name="Liu J.E."/>
            <person name="Manci A.M."/>
            <person name="Nielsen D.A."/>
            <person name="Solomon M.B."/>
            <person name="Breakwell D.P."/>
            <person name="Burnett S.H."/>
            <person name="Grose J.H."/>
        </authorList>
    </citation>
    <scope>NUCLEOTIDE SEQUENCE [LARGE SCALE GENOMIC DNA]</scope>
    <source>
        <strain evidence="3 4">2789STDY5608636</strain>
    </source>
</reference>
<name>A0A0J6C6I9_9BORD</name>
<keyword evidence="1" id="KW-0472">Membrane</keyword>
<keyword evidence="1" id="KW-0812">Transmembrane</keyword>
<feature type="transmembrane region" description="Helical" evidence="1">
    <location>
        <begin position="49"/>
        <end position="72"/>
    </location>
</feature>
<gene>
    <name evidence="2" type="ORF">BBN53_00765</name>
    <name evidence="3" type="ORF">ERS370011_01498</name>
</gene>
<evidence type="ECO:0000313" key="3">
    <source>
        <dbReference type="EMBL" id="CUI63148.1"/>
    </source>
</evidence>
<dbReference type="OrthoDB" id="9156649at2"/>
<keyword evidence="5" id="KW-1185">Reference proteome</keyword>
<dbReference type="Proteomes" id="UP000092950">
    <property type="component" value="Chromosome"/>
</dbReference>
<protein>
    <recommendedName>
        <fullName evidence="6">N-acetyltransferase YedL</fullName>
    </recommendedName>
</protein>
<evidence type="ECO:0000313" key="2">
    <source>
        <dbReference type="EMBL" id="ANY14548.1"/>
    </source>
</evidence>
<sequence length="229" mass="25343">MTDLLTPFVWVALGAAVVLLLGLGMLLGRGGARDDMGRKTFRLRPLRRLVGLLLAALAGVSVLLALSLVQFFRLTADAPVAEIRVSRQADNQYLVSAQAQGLGARDYTLYGDEWQIDAKVVRWRLPALVAGAPPLYRLERLSGRYRDAGREQSATRSVHVLDDWPAPDISAVKRWLPGWLPFVDVTYGSAAYMPLFDGAHYQVLFDPRGALFIRPADEATAQGLKQRDW</sequence>
<evidence type="ECO:0000256" key="1">
    <source>
        <dbReference type="SAM" id="Phobius"/>
    </source>
</evidence>
<feature type="transmembrane region" description="Helical" evidence="1">
    <location>
        <begin position="6"/>
        <end position="28"/>
    </location>
</feature>
<dbReference type="KEGG" id="bpdz:BBN53_00765"/>